<organism evidence="1 2">
    <name type="scientific">Neophaeococcomyces mojaviensis</name>
    <dbReference type="NCBI Taxonomy" id="3383035"/>
    <lineage>
        <taxon>Eukaryota</taxon>
        <taxon>Fungi</taxon>
        <taxon>Dikarya</taxon>
        <taxon>Ascomycota</taxon>
        <taxon>Pezizomycotina</taxon>
        <taxon>Eurotiomycetes</taxon>
        <taxon>Chaetothyriomycetidae</taxon>
        <taxon>Chaetothyriales</taxon>
        <taxon>Chaetothyriales incertae sedis</taxon>
        <taxon>Neophaeococcomyces</taxon>
    </lineage>
</organism>
<reference evidence="1" key="1">
    <citation type="submission" date="2022-10" db="EMBL/GenBank/DDBJ databases">
        <title>Culturing micro-colonial fungi from biological soil crusts in the Mojave desert and describing Neophaeococcomyces mojavensis, and introducing the new genera and species Taxawa tesnikishii.</title>
        <authorList>
            <person name="Kurbessoian T."/>
            <person name="Stajich J.E."/>
        </authorList>
    </citation>
    <scope>NUCLEOTIDE SEQUENCE</scope>
    <source>
        <strain evidence="1">JES_112</strain>
    </source>
</reference>
<sequence>MENPAEEIVPIIHSLTQDFPTQQKETLDRYFTPNANFLHPFCATGSWRFKLFGQEWNSRWATLQIYQWYKILSPRIDLEVLSVAFDKETLYLYVTVQQHFRLWMVPYYDADVRFTTVLRLVEGDASGPASAISSSRPIKSKGRSPYSYAAVASSDSSEKSSNADGRNGIKYYYIMEQNDCYQVSEWIKFLIPWGIGNIIVWALWLWNTFLSILGAYVFFPQTWWKERSVLDIPEKI</sequence>
<protein>
    <submittedName>
        <fullName evidence="1">Uncharacterized protein</fullName>
    </submittedName>
</protein>
<name>A0ACC3A5L0_9EURO</name>
<proteinExistence type="predicted"/>
<keyword evidence="2" id="KW-1185">Reference proteome</keyword>
<dbReference type="EMBL" id="JAPDRQ010000091">
    <property type="protein sequence ID" value="KAJ9655703.1"/>
    <property type="molecule type" value="Genomic_DNA"/>
</dbReference>
<dbReference type="Proteomes" id="UP001172386">
    <property type="component" value="Unassembled WGS sequence"/>
</dbReference>
<accession>A0ACC3A5L0</accession>
<comment type="caution">
    <text evidence="1">The sequence shown here is derived from an EMBL/GenBank/DDBJ whole genome shotgun (WGS) entry which is preliminary data.</text>
</comment>
<evidence type="ECO:0000313" key="2">
    <source>
        <dbReference type="Proteomes" id="UP001172386"/>
    </source>
</evidence>
<evidence type="ECO:0000313" key="1">
    <source>
        <dbReference type="EMBL" id="KAJ9655703.1"/>
    </source>
</evidence>
<gene>
    <name evidence="1" type="ORF">H2198_005500</name>
</gene>